<keyword evidence="4" id="KW-1185">Reference proteome</keyword>
<dbReference type="PANTHER" id="PTHR44733:SF1">
    <property type="entry name" value="DNAJ HOMOLOG SUBFAMILY C MEMBER 22"/>
    <property type="match status" value="1"/>
</dbReference>
<dbReference type="OrthoDB" id="10262359at2759"/>
<accession>A0A9Q1J6C8</accession>
<feature type="compositionally biased region" description="Gly residues" evidence="1">
    <location>
        <begin position="274"/>
        <end position="286"/>
    </location>
</feature>
<proteinExistence type="predicted"/>
<evidence type="ECO:0000256" key="1">
    <source>
        <dbReference type="SAM" id="MobiDB-lite"/>
    </source>
</evidence>
<dbReference type="AlphaFoldDB" id="A0A9Q1J6C8"/>
<keyword evidence="2" id="KW-0812">Transmembrane</keyword>
<evidence type="ECO:0000313" key="4">
    <source>
        <dbReference type="Proteomes" id="UP001152622"/>
    </source>
</evidence>
<comment type="caution">
    <text evidence="3">The sequence shown here is derived from an EMBL/GenBank/DDBJ whole genome shotgun (WGS) entry which is preliminary data.</text>
</comment>
<keyword evidence="2" id="KW-0472">Membrane</keyword>
<organism evidence="3 4">
    <name type="scientific">Synaphobranchus kaupii</name>
    <name type="common">Kaup's arrowtooth eel</name>
    <dbReference type="NCBI Taxonomy" id="118154"/>
    <lineage>
        <taxon>Eukaryota</taxon>
        <taxon>Metazoa</taxon>
        <taxon>Chordata</taxon>
        <taxon>Craniata</taxon>
        <taxon>Vertebrata</taxon>
        <taxon>Euteleostomi</taxon>
        <taxon>Actinopterygii</taxon>
        <taxon>Neopterygii</taxon>
        <taxon>Teleostei</taxon>
        <taxon>Anguilliformes</taxon>
        <taxon>Synaphobranchidae</taxon>
        <taxon>Synaphobranchus</taxon>
    </lineage>
</organism>
<feature type="transmembrane region" description="Helical" evidence="2">
    <location>
        <begin position="138"/>
        <end position="159"/>
    </location>
</feature>
<dbReference type="GO" id="GO:0016020">
    <property type="term" value="C:membrane"/>
    <property type="evidence" value="ECO:0007669"/>
    <property type="project" value="TreeGrafter"/>
</dbReference>
<feature type="transmembrane region" description="Helical" evidence="2">
    <location>
        <begin position="72"/>
        <end position="91"/>
    </location>
</feature>
<feature type="region of interest" description="Disordered" evidence="1">
    <location>
        <begin position="228"/>
        <end position="344"/>
    </location>
</feature>
<dbReference type="Proteomes" id="UP001152622">
    <property type="component" value="Chromosome 3"/>
</dbReference>
<name>A0A9Q1J6C8_SYNKA</name>
<dbReference type="EMBL" id="JAINUF010000003">
    <property type="protein sequence ID" value="KAJ8370052.1"/>
    <property type="molecule type" value="Genomic_DNA"/>
</dbReference>
<feature type="non-terminal residue" evidence="3">
    <location>
        <position position="1"/>
    </location>
</feature>
<dbReference type="PANTHER" id="PTHR44733">
    <property type="entry name" value="DNAJ HOMOLOG SUBFAMILY C MEMBER 22"/>
    <property type="match status" value="1"/>
</dbReference>
<feature type="transmembrane region" description="Helical" evidence="2">
    <location>
        <begin position="98"/>
        <end position="118"/>
    </location>
</feature>
<keyword evidence="2" id="KW-1133">Transmembrane helix</keyword>
<reference evidence="3" key="1">
    <citation type="journal article" date="2023" name="Science">
        <title>Genome structures resolve the early diversification of teleost fishes.</title>
        <authorList>
            <person name="Parey E."/>
            <person name="Louis A."/>
            <person name="Montfort J."/>
            <person name="Bouchez O."/>
            <person name="Roques C."/>
            <person name="Iampietro C."/>
            <person name="Lluch J."/>
            <person name="Castinel A."/>
            <person name="Donnadieu C."/>
            <person name="Desvignes T."/>
            <person name="Floi Bucao C."/>
            <person name="Jouanno E."/>
            <person name="Wen M."/>
            <person name="Mejri S."/>
            <person name="Dirks R."/>
            <person name="Jansen H."/>
            <person name="Henkel C."/>
            <person name="Chen W.J."/>
            <person name="Zahm M."/>
            <person name="Cabau C."/>
            <person name="Klopp C."/>
            <person name="Thompson A.W."/>
            <person name="Robinson-Rechavi M."/>
            <person name="Braasch I."/>
            <person name="Lecointre G."/>
            <person name="Bobe J."/>
            <person name="Postlethwait J.H."/>
            <person name="Berthelot C."/>
            <person name="Roest Crollius H."/>
            <person name="Guiguen Y."/>
        </authorList>
    </citation>
    <scope>NUCLEOTIDE SEQUENCE</scope>
    <source>
        <strain evidence="3">WJC10195</strain>
    </source>
</reference>
<protein>
    <submittedName>
        <fullName evidence="3">Uncharacterized protein</fullName>
    </submittedName>
</protein>
<gene>
    <name evidence="3" type="ORF">SKAU_G00100800</name>
</gene>
<evidence type="ECO:0000313" key="3">
    <source>
        <dbReference type="EMBL" id="KAJ8370052.1"/>
    </source>
</evidence>
<evidence type="ECO:0000256" key="2">
    <source>
        <dbReference type="SAM" id="Phobius"/>
    </source>
</evidence>
<sequence length="344" mass="36344">MPFGHSEVRWACITCTWGGTVTPCCGSSPWGDFGMGWARELFRIPSYVGEANREAARRTPRHHQARPPPMSLARFIGQICVGIYFGTVALIGLNSLSFFYVMVLPLCVGAGVHLVSIAGHETSDLWKTLTACLITSPIFYGSALSPLPISLAASVTAAQNRQFKQFHPTGAPPKPLGSRLYRLGLAWLAFSAPLGYSVFHNTHRHPVLPVRLRGGCAGCTVVLPLAGRGTGVPPPAAVQDPVRSYRRRRNSRGVLEEGTGDPTPGVQPEREGGTEGAFGQRGGLSGGDNTQLQGSGEGVAPGPQPQPGRGGPADVHSDPGGLRDPAATSQGLPPEVAKFPHQQI</sequence>